<dbReference type="EMBL" id="JAARYD010000015">
    <property type="protein sequence ID" value="MBC2178438.1"/>
    <property type="molecule type" value="Genomic_DNA"/>
</dbReference>
<name>A0A7X0Z9L9_9LIST</name>
<feature type="domain" description="Bacterial Ig" evidence="2">
    <location>
        <begin position="579"/>
        <end position="660"/>
    </location>
</feature>
<feature type="domain" description="Bacterial Ig" evidence="2">
    <location>
        <begin position="839"/>
        <end position="921"/>
    </location>
</feature>
<feature type="domain" description="Bacterial Ig" evidence="2">
    <location>
        <begin position="752"/>
        <end position="835"/>
    </location>
</feature>
<dbReference type="InterPro" id="IPR013783">
    <property type="entry name" value="Ig-like_fold"/>
</dbReference>
<dbReference type="Gene3D" id="2.60.40.10">
    <property type="entry name" value="Immunoglobulins"/>
    <property type="match status" value="3"/>
</dbReference>
<reference evidence="3 4" key="1">
    <citation type="submission" date="2020-03" db="EMBL/GenBank/DDBJ databases">
        <title>Soil Listeria distribution.</title>
        <authorList>
            <person name="Liao J."/>
            <person name="Wiedmann M."/>
        </authorList>
    </citation>
    <scope>NUCLEOTIDE SEQUENCE [LARGE SCALE GENOMIC DNA]</scope>
    <source>
        <strain evidence="3 4">FSL L7-0259</strain>
    </source>
</reference>
<feature type="domain" description="Bacterial Ig" evidence="2">
    <location>
        <begin position="667"/>
        <end position="746"/>
    </location>
</feature>
<dbReference type="Proteomes" id="UP000541735">
    <property type="component" value="Unassembled WGS sequence"/>
</dbReference>
<evidence type="ECO:0000259" key="2">
    <source>
        <dbReference type="Pfam" id="PF20622"/>
    </source>
</evidence>
<feature type="domain" description="Pesticidal crystal protein Cry22Aa Ig-like" evidence="1">
    <location>
        <begin position="350"/>
        <end position="421"/>
    </location>
</feature>
<comment type="caution">
    <text evidence="3">The sequence shown here is derived from an EMBL/GenBank/DDBJ whole genome shotgun (WGS) entry which is preliminary data.</text>
</comment>
<dbReference type="InterPro" id="IPR046746">
    <property type="entry name" value="Big_15"/>
</dbReference>
<proteinExistence type="predicted"/>
<dbReference type="InterPro" id="IPR032179">
    <property type="entry name" value="Cry22Aa_Ig-like"/>
</dbReference>
<evidence type="ECO:0000313" key="4">
    <source>
        <dbReference type="Proteomes" id="UP000541735"/>
    </source>
</evidence>
<evidence type="ECO:0000313" key="3">
    <source>
        <dbReference type="EMBL" id="MBC2178438.1"/>
    </source>
</evidence>
<dbReference type="Pfam" id="PF16403">
    <property type="entry name" value="Bact_surface_Ig-like"/>
    <property type="match status" value="3"/>
</dbReference>
<feature type="domain" description="Pesticidal crystal protein Cry22Aa Ig-like" evidence="1">
    <location>
        <begin position="427"/>
        <end position="498"/>
    </location>
</feature>
<organism evidence="3 4">
    <name type="scientific">Listeria booriae</name>
    <dbReference type="NCBI Taxonomy" id="1552123"/>
    <lineage>
        <taxon>Bacteria</taxon>
        <taxon>Bacillati</taxon>
        <taxon>Bacillota</taxon>
        <taxon>Bacilli</taxon>
        <taxon>Bacillales</taxon>
        <taxon>Listeriaceae</taxon>
        <taxon>Listeria</taxon>
    </lineage>
</organism>
<gene>
    <name evidence="3" type="ORF">HCB27_17565</name>
</gene>
<sequence length="1011" mass="109026">MLEKNNTINKCVSATATVLLISSMIISPLSEINMEKVKAVSTQEAQTQVIALENGDFEDPVVTAKAHWDVFDENSVPGWNTTASDNLIEIQENGLSKSSPSISGNQWAELNANEVSALYQDVPTTPGVKVRWQVYHKGRHGVDTAVVEFGSPDGSMVQQAEMADDKDTWGLYTGEYTIPEDQTTTRFQFRSVSAAGGDPAAGNLLDNIQFATQSVLDIEGSFAKDGTKVKQGADYTLHVSNVGGMPAANNTISVQIPAALSYTVGSLSSVNTTISNENYDAATRTLTFKIDVLKKDATADITIPMTGTTVTDAAKPSTSATYNNQNFSDTYTAEATDDTIAVTSNEPPAITGETQTVVQPNAIFDPILTMAVTDKEDGDLTNNIVVVSNPVDTSKSGTYDVTYEVTDSDGNQATFTRHVIVAEAPVITGEAQTNVNPNSVFDPMSTMQAVDKEDGNLTDKLVIVSNNVNTSQPGTYEIAYKVTDSDGNTSTFQRTVTVTEIPVITTEDNVQIDRGTAFHPLDYVKANDKEDGDLTSQVKVTSNTVEINQAGTYHVTYEVIDSDGNKATKTMQVKVATVGTIKTNTFTITKDGYVTGTFAGDVARIAMIVDNQVYGKIPVPTDDTYKYYAGSKISSLSNHVEMVAYDTAGKELDRSDVTIQGVPPTVGDITVTEYMIGSSYITGSYTGDVARISVSINGDELQQIPASGSRYRYYVGSRVTSLDDKVEVIAYDAKGKELSRTNVSLEQDLPVGSIISNDYLVDGADKYIRGTVTGDITHVKLELNGTIMASPAFIQEDNSFQYYVGSHITSLDDNVVLVGYDSKGIEVSRTMINLKETQGTIATQDYLVGGADKYIRGTTTGDITHVKLEVNGTVMTSPALIQENNTFQYYTGSHITSTEDNAVLIGYNAQGKEISRKTISLIATQGTIAVEDYVVGGADKYIHGTSTGDVYRLKLIVNGETLSSKTYVQSGDIFNYYVASNEITSAENDKVEMVAYDNMGNELDRSIVNLR</sequence>
<evidence type="ECO:0000259" key="1">
    <source>
        <dbReference type="Pfam" id="PF16403"/>
    </source>
</evidence>
<feature type="domain" description="Bacterial Ig" evidence="2">
    <location>
        <begin position="926"/>
        <end position="1010"/>
    </location>
</feature>
<dbReference type="AlphaFoldDB" id="A0A7X0Z9L9"/>
<feature type="domain" description="Pesticidal crystal protein Cry22Aa Ig-like" evidence="1">
    <location>
        <begin position="504"/>
        <end position="575"/>
    </location>
</feature>
<accession>A0A7X0Z9L9</accession>
<dbReference type="RefSeq" id="WP_185549579.1">
    <property type="nucleotide sequence ID" value="NZ_JAARYD010000015.1"/>
</dbReference>
<dbReference type="Pfam" id="PF20622">
    <property type="entry name" value="Big_15"/>
    <property type="match status" value="5"/>
</dbReference>
<protein>
    <submittedName>
        <fullName evidence="3">DUF5011 domain-containing protein</fullName>
    </submittedName>
</protein>